<dbReference type="InterPro" id="IPR012337">
    <property type="entry name" value="RNaseH-like_sf"/>
</dbReference>
<dbReference type="InterPro" id="IPR003656">
    <property type="entry name" value="Znf_BED"/>
</dbReference>
<dbReference type="GO" id="GO:0003677">
    <property type="term" value="F:DNA binding"/>
    <property type="evidence" value="ECO:0007669"/>
    <property type="project" value="UniProtKB-KW"/>
</dbReference>
<evidence type="ECO:0000256" key="2">
    <source>
        <dbReference type="ARBA" id="ARBA00022723"/>
    </source>
</evidence>
<name>A0A0N0BBX9_9HYME</name>
<dbReference type="PROSITE" id="PS50808">
    <property type="entry name" value="ZF_BED"/>
    <property type="match status" value="1"/>
</dbReference>
<evidence type="ECO:0000256" key="5">
    <source>
        <dbReference type="ARBA" id="ARBA00023015"/>
    </source>
</evidence>
<dbReference type="GO" id="GO:0008270">
    <property type="term" value="F:zinc ion binding"/>
    <property type="evidence" value="ECO:0007669"/>
    <property type="project" value="UniProtKB-KW"/>
</dbReference>
<gene>
    <name evidence="12" type="ORF">WN51_06098</name>
</gene>
<evidence type="ECO:0000256" key="3">
    <source>
        <dbReference type="ARBA" id="ARBA00022771"/>
    </source>
</evidence>
<evidence type="ECO:0000259" key="11">
    <source>
        <dbReference type="PROSITE" id="PS50808"/>
    </source>
</evidence>
<dbReference type="STRING" id="166423.A0A0N0BBX9"/>
<keyword evidence="8" id="KW-0539">Nucleus</keyword>
<keyword evidence="6" id="KW-0238">DNA-binding</keyword>
<protein>
    <submittedName>
        <fullName evidence="12">Zinc finger BED domain-containing protein 1</fullName>
    </submittedName>
</protein>
<keyword evidence="2" id="KW-0479">Metal-binding</keyword>
<reference evidence="12 13" key="1">
    <citation type="submission" date="2015-07" db="EMBL/GenBank/DDBJ databases">
        <title>The genome of Melipona quadrifasciata.</title>
        <authorList>
            <person name="Pan H."/>
            <person name="Kapheim K."/>
        </authorList>
    </citation>
    <scope>NUCLEOTIDE SEQUENCE [LARGE SCALE GENOMIC DNA]</scope>
    <source>
        <strain evidence="12">0111107301</strain>
        <tissue evidence="12">Whole body</tissue>
    </source>
</reference>
<dbReference type="GO" id="GO:0009791">
    <property type="term" value="P:post-embryonic development"/>
    <property type="evidence" value="ECO:0007669"/>
    <property type="project" value="UniProtKB-ARBA"/>
</dbReference>
<evidence type="ECO:0000313" key="12">
    <source>
        <dbReference type="EMBL" id="KOX68204.1"/>
    </source>
</evidence>
<dbReference type="GO" id="GO:0005634">
    <property type="term" value="C:nucleus"/>
    <property type="evidence" value="ECO:0007669"/>
    <property type="project" value="UniProtKB-SubCell"/>
</dbReference>
<proteinExistence type="predicted"/>
<evidence type="ECO:0000256" key="10">
    <source>
        <dbReference type="SAM" id="MobiDB-lite"/>
    </source>
</evidence>
<organism evidence="12 13">
    <name type="scientific">Melipona quadrifasciata</name>
    <dbReference type="NCBI Taxonomy" id="166423"/>
    <lineage>
        <taxon>Eukaryota</taxon>
        <taxon>Metazoa</taxon>
        <taxon>Ecdysozoa</taxon>
        <taxon>Arthropoda</taxon>
        <taxon>Hexapoda</taxon>
        <taxon>Insecta</taxon>
        <taxon>Pterygota</taxon>
        <taxon>Neoptera</taxon>
        <taxon>Endopterygota</taxon>
        <taxon>Hymenoptera</taxon>
        <taxon>Apocrita</taxon>
        <taxon>Aculeata</taxon>
        <taxon>Apoidea</taxon>
        <taxon>Anthophila</taxon>
        <taxon>Apidae</taxon>
        <taxon>Melipona</taxon>
    </lineage>
</organism>
<evidence type="ECO:0000256" key="1">
    <source>
        <dbReference type="ARBA" id="ARBA00004123"/>
    </source>
</evidence>
<dbReference type="SUPFAM" id="SSF53098">
    <property type="entry name" value="Ribonuclease H-like"/>
    <property type="match status" value="1"/>
</dbReference>
<keyword evidence="3 9" id="KW-0863">Zinc-finger</keyword>
<dbReference type="GO" id="GO:0046983">
    <property type="term" value="F:protein dimerization activity"/>
    <property type="evidence" value="ECO:0007669"/>
    <property type="project" value="InterPro"/>
</dbReference>
<dbReference type="InterPro" id="IPR008906">
    <property type="entry name" value="HATC_C_dom"/>
</dbReference>
<keyword evidence="7" id="KW-0804">Transcription</keyword>
<dbReference type="PANTHER" id="PTHR46481">
    <property type="entry name" value="ZINC FINGER BED DOMAIN-CONTAINING PROTEIN 4"/>
    <property type="match status" value="1"/>
</dbReference>
<feature type="region of interest" description="Disordered" evidence="10">
    <location>
        <begin position="1"/>
        <end position="22"/>
    </location>
</feature>
<dbReference type="PANTHER" id="PTHR46481:SF10">
    <property type="entry name" value="ZINC FINGER BED DOMAIN-CONTAINING PROTEIN 39"/>
    <property type="match status" value="1"/>
</dbReference>
<evidence type="ECO:0000256" key="9">
    <source>
        <dbReference type="PROSITE-ProRule" id="PRU00027"/>
    </source>
</evidence>
<evidence type="ECO:0000256" key="8">
    <source>
        <dbReference type="ARBA" id="ARBA00023242"/>
    </source>
</evidence>
<dbReference type="OrthoDB" id="1607513at2759"/>
<keyword evidence="13" id="KW-1185">Reference proteome</keyword>
<dbReference type="SMART" id="SM00614">
    <property type="entry name" value="ZnF_BED"/>
    <property type="match status" value="1"/>
</dbReference>
<evidence type="ECO:0000313" key="13">
    <source>
        <dbReference type="Proteomes" id="UP000053105"/>
    </source>
</evidence>
<dbReference type="SUPFAM" id="SSF57667">
    <property type="entry name" value="beta-beta-alpha zinc fingers"/>
    <property type="match status" value="1"/>
</dbReference>
<evidence type="ECO:0000256" key="7">
    <source>
        <dbReference type="ARBA" id="ARBA00023163"/>
    </source>
</evidence>
<accession>A0A0N0BBX9</accession>
<evidence type="ECO:0000256" key="6">
    <source>
        <dbReference type="ARBA" id="ARBA00023125"/>
    </source>
</evidence>
<sequence length="641" mass="72513">MESKPITLPNSGKSATTDDSKSEMQMVLAKMMEEKYTYTYKKLVVPMSMRSIYWKFFGFPATDDGDILTKVKIVCILCKTQIAYNRNTSNLRMHLQNKHAQELLELEATNPPRRQVLSQETKDRRAQKKLLKTDAIAEFIIMDLQLPEVVEGRGFQRLVATLRSPCEIPSKNKLEEEIIPKIYDTFRESVATTLSCITSEVGLTIEEWKSNSDEKFVTVSVYYQNSGEPVLECKVLSTIHAPLDWEESHWGNMIDSLLLDWDLKIERITAVVVATSRVELLNALTNRGLTLVPCLLYTLQVCAQACFDSPEVATILSKCRAAIGVIISHPAASAALAMQEQLLELEENAMLMDYPPIWTSTYNMLEQMVLRRNIVTSILESMEGIDQEVVDLTNDQWKIIEDLVNVLEPFKVTIMTLSEEKMPLISLLKPLLWQLVSSHLKIKESDSEKAKAFKESLSDMLCDRYADYNVTLLLQIATTLDPRFKQLPYATEEDKNSVATDIKEMLTKLIQEESGDNINIKVEEEPLTKKSRVSGMEFLLGGLCSIKSGMPAEEKADLELVQYHSESTAPLDYCPLQWWAKISAKCPNLGKLACKYNCVPACCAPPSRIPAEIQVLYDTRRTALPPHLIDKLLFLHGNHTV</sequence>
<dbReference type="Proteomes" id="UP000053105">
    <property type="component" value="Unassembled WGS sequence"/>
</dbReference>
<dbReference type="InterPro" id="IPR036236">
    <property type="entry name" value="Znf_C2H2_sf"/>
</dbReference>
<dbReference type="EMBL" id="KQ435944">
    <property type="protein sequence ID" value="KOX68204.1"/>
    <property type="molecule type" value="Genomic_DNA"/>
</dbReference>
<dbReference type="Pfam" id="PF02892">
    <property type="entry name" value="zf-BED"/>
    <property type="match status" value="1"/>
</dbReference>
<dbReference type="Pfam" id="PF05699">
    <property type="entry name" value="Dimer_Tnp_hAT"/>
    <property type="match status" value="1"/>
</dbReference>
<dbReference type="InterPro" id="IPR052035">
    <property type="entry name" value="ZnF_BED_domain_contain"/>
</dbReference>
<keyword evidence="5" id="KW-0805">Transcription regulation</keyword>
<dbReference type="AlphaFoldDB" id="A0A0N0BBX9"/>
<keyword evidence="4" id="KW-0862">Zinc</keyword>
<comment type="subcellular location">
    <subcellularLocation>
        <location evidence="1">Nucleus</location>
    </subcellularLocation>
</comment>
<evidence type="ECO:0000256" key="4">
    <source>
        <dbReference type="ARBA" id="ARBA00022833"/>
    </source>
</evidence>
<feature type="domain" description="BED-type" evidence="11">
    <location>
        <begin position="48"/>
        <end position="106"/>
    </location>
</feature>